<proteinExistence type="predicted"/>
<gene>
    <name evidence="1" type="ORF">I6J18_16455</name>
</gene>
<dbReference type="Proteomes" id="UP000595254">
    <property type="component" value="Chromosome"/>
</dbReference>
<dbReference type="AlphaFoldDB" id="A0A974RZD4"/>
<dbReference type="KEGG" id="ppsr:I6J18_16455"/>
<keyword evidence="2" id="KW-1185">Reference proteome</keyword>
<accession>A0A974RZD4</accession>
<name>A0A974RZD4_PERPY</name>
<sequence>MEKPNLVLYTREKCPLCDTAKGILEDFSKETGMRYQEIDIYSDDQLTEEYGLMIPVLTWKSEVIQYGRIEKAALYSFVEN</sequence>
<protein>
    <submittedName>
        <fullName evidence="1">Glutaredoxin family protein</fullName>
    </submittedName>
</protein>
<dbReference type="Gene3D" id="3.40.30.10">
    <property type="entry name" value="Glutaredoxin"/>
    <property type="match status" value="1"/>
</dbReference>
<dbReference type="PANTHER" id="PTHR33558">
    <property type="entry name" value="GLUTAREDOXIN-LIKE PROTEIN C5ORF63 HOMOLOG"/>
    <property type="match status" value="1"/>
</dbReference>
<dbReference type="PANTHER" id="PTHR33558:SF1">
    <property type="entry name" value="GLUTAREDOXIN-LIKE PROTEIN C5ORF63 HOMOLOG"/>
    <property type="match status" value="1"/>
</dbReference>
<dbReference type="EMBL" id="CP068053">
    <property type="protein sequence ID" value="QQS99217.1"/>
    <property type="molecule type" value="Genomic_DNA"/>
</dbReference>
<dbReference type="InterPro" id="IPR008554">
    <property type="entry name" value="Glutaredoxin-like"/>
</dbReference>
<evidence type="ECO:0000313" key="2">
    <source>
        <dbReference type="Proteomes" id="UP000595254"/>
    </source>
</evidence>
<dbReference type="Pfam" id="PF05768">
    <property type="entry name" value="Glrx-like"/>
    <property type="match status" value="1"/>
</dbReference>
<dbReference type="InterPro" id="IPR052565">
    <property type="entry name" value="Glutaredoxin-like_YDR286C"/>
</dbReference>
<dbReference type="SUPFAM" id="SSF52833">
    <property type="entry name" value="Thioredoxin-like"/>
    <property type="match status" value="1"/>
</dbReference>
<reference evidence="1 2" key="1">
    <citation type="submission" date="2021-01" db="EMBL/GenBank/DDBJ databases">
        <title>FDA dAtabase for Regulatory Grade micrObial Sequences (FDA-ARGOS): Supporting development and validation of Infectious Disease Dx tests.</title>
        <authorList>
            <person name="Nelson B."/>
            <person name="Plummer A."/>
            <person name="Tallon L."/>
            <person name="Sadzewicz L."/>
            <person name="Zhao X."/>
            <person name="Boylan J."/>
            <person name="Ott S."/>
            <person name="Bowen H."/>
            <person name="Vavikolanu K."/>
            <person name="Mehta A."/>
            <person name="Aluvathingal J."/>
            <person name="Nadendla S."/>
            <person name="Myers T."/>
            <person name="Yan Y."/>
            <person name="Sichtig H."/>
        </authorList>
    </citation>
    <scope>NUCLEOTIDE SEQUENCE [LARGE SCALE GENOMIC DNA]</scope>
    <source>
        <strain evidence="1 2">FDAARGOS_1161</strain>
    </source>
</reference>
<organism evidence="1 2">
    <name type="scientific">Peribacillus psychrosaccharolyticus</name>
    <name type="common">Bacillus psychrosaccharolyticus</name>
    <dbReference type="NCBI Taxonomy" id="1407"/>
    <lineage>
        <taxon>Bacteria</taxon>
        <taxon>Bacillati</taxon>
        <taxon>Bacillota</taxon>
        <taxon>Bacilli</taxon>
        <taxon>Bacillales</taxon>
        <taxon>Bacillaceae</taxon>
        <taxon>Peribacillus</taxon>
    </lineage>
</organism>
<dbReference type="RefSeq" id="WP_040375825.1">
    <property type="nucleotide sequence ID" value="NZ_CP068053.1"/>
</dbReference>
<evidence type="ECO:0000313" key="1">
    <source>
        <dbReference type="EMBL" id="QQS99217.1"/>
    </source>
</evidence>
<dbReference type="InterPro" id="IPR036249">
    <property type="entry name" value="Thioredoxin-like_sf"/>
</dbReference>